<dbReference type="InterPro" id="IPR041413">
    <property type="entry name" value="MLTR_LBD"/>
</dbReference>
<dbReference type="Pfam" id="PF17765">
    <property type="entry name" value="MLTR_LBD"/>
    <property type="match status" value="1"/>
</dbReference>
<evidence type="ECO:0000313" key="3">
    <source>
        <dbReference type="Proteomes" id="UP001216440"/>
    </source>
</evidence>
<proteinExistence type="predicted"/>
<sequence length="182" mass="20266">MRIAQLLGFTTHDLRIAHLNLYGTNPVLLVEDPSPHWQEVLNGQREMACAVTPGGLLVASDESFPQMFSKGGQPANLWRWALFSEETRTVLVNWDKRWAPDLLAELRLARYRYPADDTVRALYADAVRDPALQQIVAEPSRGLNGQAHPLRHPMHGEGTARFMAARAVGVSVLTILFESAAQ</sequence>
<organism evidence="2 3">
    <name type="scientific">Streptomyces cathayae</name>
    <dbReference type="NCBI Taxonomy" id="3031124"/>
    <lineage>
        <taxon>Bacteria</taxon>
        <taxon>Bacillati</taxon>
        <taxon>Actinomycetota</taxon>
        <taxon>Actinomycetes</taxon>
        <taxon>Kitasatosporales</taxon>
        <taxon>Streptomycetaceae</taxon>
        <taxon>Streptomyces</taxon>
    </lineage>
</organism>
<keyword evidence="3" id="KW-1185">Reference proteome</keyword>
<dbReference type="Proteomes" id="UP001216440">
    <property type="component" value="Chromosome"/>
</dbReference>
<gene>
    <name evidence="2" type="ORF">PYS65_33915</name>
</gene>
<evidence type="ECO:0000259" key="1">
    <source>
        <dbReference type="Pfam" id="PF17765"/>
    </source>
</evidence>
<feature type="domain" description="MmyB-like transcription regulator ligand binding" evidence="1">
    <location>
        <begin position="35"/>
        <end position="163"/>
    </location>
</feature>
<accession>A0ABY8KEI1</accession>
<evidence type="ECO:0000313" key="2">
    <source>
        <dbReference type="EMBL" id="WGD44722.1"/>
    </source>
</evidence>
<dbReference type="EMBL" id="CP121682">
    <property type="protein sequence ID" value="WGD44722.1"/>
    <property type="molecule type" value="Genomic_DNA"/>
</dbReference>
<dbReference type="RefSeq" id="WP_279337780.1">
    <property type="nucleotide sequence ID" value="NZ_CP121682.1"/>
</dbReference>
<name>A0ABY8KEI1_9ACTN</name>
<dbReference type="Gene3D" id="3.30.450.180">
    <property type="match status" value="1"/>
</dbReference>
<reference evidence="2 3" key="1">
    <citation type="submission" date="2023-03" db="EMBL/GenBank/DDBJ databases">
        <authorList>
            <person name="Mo P."/>
        </authorList>
    </citation>
    <scope>NUCLEOTIDE SEQUENCE [LARGE SCALE GENOMIC DNA]</scope>
    <source>
        <strain evidence="2 3">HUAS 5</strain>
    </source>
</reference>
<protein>
    <submittedName>
        <fullName evidence="2">Sulfotransferase</fullName>
    </submittedName>
</protein>